<feature type="transmembrane region" description="Helical" evidence="1">
    <location>
        <begin position="215"/>
        <end position="234"/>
    </location>
</feature>
<organism evidence="2 3">
    <name type="scientific">Paractinoplanes globisporus</name>
    <dbReference type="NCBI Taxonomy" id="113565"/>
    <lineage>
        <taxon>Bacteria</taxon>
        <taxon>Bacillati</taxon>
        <taxon>Actinomycetota</taxon>
        <taxon>Actinomycetes</taxon>
        <taxon>Micromonosporales</taxon>
        <taxon>Micromonosporaceae</taxon>
        <taxon>Paractinoplanes</taxon>
    </lineage>
</organism>
<feature type="transmembrane region" description="Helical" evidence="1">
    <location>
        <begin position="159"/>
        <end position="179"/>
    </location>
</feature>
<keyword evidence="1" id="KW-1133">Transmembrane helix</keyword>
<dbReference type="EMBL" id="JBIAZU010000001">
    <property type="protein sequence ID" value="MFF5289163.1"/>
    <property type="molecule type" value="Genomic_DNA"/>
</dbReference>
<evidence type="ECO:0000313" key="2">
    <source>
        <dbReference type="EMBL" id="MFF5289163.1"/>
    </source>
</evidence>
<dbReference type="PANTHER" id="PTHR37305">
    <property type="entry name" value="INTEGRAL MEMBRANE PROTEIN-RELATED"/>
    <property type="match status" value="1"/>
</dbReference>
<feature type="transmembrane region" description="Helical" evidence="1">
    <location>
        <begin position="129"/>
        <end position="152"/>
    </location>
</feature>
<comment type="caution">
    <text evidence="2">The sequence shown here is derived from an EMBL/GenBank/DDBJ whole genome shotgun (WGS) entry which is preliminary data.</text>
</comment>
<dbReference type="RefSeq" id="WP_020509508.1">
    <property type="nucleotide sequence ID" value="NZ_JBIAZU010000001.1"/>
</dbReference>
<dbReference type="PANTHER" id="PTHR37305:SF1">
    <property type="entry name" value="MEMBRANE PROTEIN"/>
    <property type="match status" value="1"/>
</dbReference>
<gene>
    <name evidence="2" type="ORF">ACFY35_06985</name>
</gene>
<keyword evidence="1" id="KW-0472">Membrane</keyword>
<dbReference type="Proteomes" id="UP001602245">
    <property type="component" value="Unassembled WGS sequence"/>
</dbReference>
<evidence type="ECO:0000256" key="1">
    <source>
        <dbReference type="SAM" id="Phobius"/>
    </source>
</evidence>
<sequence>MRSALHAEWTKFRTNPGWPALLVAIVVGTAGVSAAADGCTGGACTADLPRLSLTGVQLGQAVVALLAVLVMGNEYSSGLAAVTYAAVPRRLRVLAAKAVVVAVVVAAASIVAVGGSLAVGNWLLPAHHLVPRTAVGAVLYLVLIALLALGATTAVRNPAAASGIVLALLYAAPILTMVVSDPTWAKRLQQAEPVSAGLAVLATTGDQPIGPWKGLGVLALWALASLLVGATFLVRRDA</sequence>
<feature type="transmembrane region" description="Helical" evidence="1">
    <location>
        <begin position="99"/>
        <end position="123"/>
    </location>
</feature>
<keyword evidence="1" id="KW-0812">Transmembrane</keyword>
<feature type="transmembrane region" description="Helical" evidence="1">
    <location>
        <begin position="59"/>
        <end position="87"/>
    </location>
</feature>
<evidence type="ECO:0000313" key="3">
    <source>
        <dbReference type="Proteomes" id="UP001602245"/>
    </source>
</evidence>
<name>A0ABW6W832_9ACTN</name>
<keyword evidence="3" id="KW-1185">Reference proteome</keyword>
<protein>
    <submittedName>
        <fullName evidence="2">ABC transporter permease</fullName>
    </submittedName>
</protein>
<accession>A0ABW6W832</accession>
<reference evidence="2 3" key="1">
    <citation type="submission" date="2024-10" db="EMBL/GenBank/DDBJ databases">
        <title>The Natural Products Discovery Center: Release of the First 8490 Sequenced Strains for Exploring Actinobacteria Biosynthetic Diversity.</title>
        <authorList>
            <person name="Kalkreuter E."/>
            <person name="Kautsar S.A."/>
            <person name="Yang D."/>
            <person name="Bader C.D."/>
            <person name="Teijaro C.N."/>
            <person name="Fluegel L."/>
            <person name="Davis C.M."/>
            <person name="Simpson J.R."/>
            <person name="Lauterbach L."/>
            <person name="Steele A.D."/>
            <person name="Gui C."/>
            <person name="Meng S."/>
            <person name="Li G."/>
            <person name="Viehrig K."/>
            <person name="Ye F."/>
            <person name="Su P."/>
            <person name="Kiefer A.F."/>
            <person name="Nichols A."/>
            <person name="Cepeda A.J."/>
            <person name="Yan W."/>
            <person name="Fan B."/>
            <person name="Jiang Y."/>
            <person name="Adhikari A."/>
            <person name="Zheng C.-J."/>
            <person name="Schuster L."/>
            <person name="Cowan T.M."/>
            <person name="Smanski M.J."/>
            <person name="Chevrette M.G."/>
            <person name="De Carvalho L.P.S."/>
            <person name="Shen B."/>
        </authorList>
    </citation>
    <scope>NUCLEOTIDE SEQUENCE [LARGE SCALE GENOMIC DNA]</scope>
    <source>
        <strain evidence="2 3">NPDC000087</strain>
    </source>
</reference>
<proteinExistence type="predicted"/>